<dbReference type="SUPFAM" id="SSF52096">
    <property type="entry name" value="ClpP/crotonase"/>
    <property type="match status" value="1"/>
</dbReference>
<dbReference type="Pfam" id="PF00574">
    <property type="entry name" value="CLP_protease"/>
    <property type="match status" value="1"/>
</dbReference>
<dbReference type="PANTHER" id="PTHR10381">
    <property type="entry name" value="ATP-DEPENDENT CLP PROTEASE PROTEOLYTIC SUBUNIT"/>
    <property type="match status" value="1"/>
</dbReference>
<keyword evidence="3" id="KW-1185">Reference proteome</keyword>
<dbReference type="GO" id="GO:0004176">
    <property type="term" value="F:ATP-dependent peptidase activity"/>
    <property type="evidence" value="ECO:0007669"/>
    <property type="project" value="TreeGrafter"/>
</dbReference>
<organism evidence="2 3">
    <name type="scientific">Brassica carinata</name>
    <name type="common">Ethiopian mustard</name>
    <name type="synonym">Abyssinian cabbage</name>
    <dbReference type="NCBI Taxonomy" id="52824"/>
    <lineage>
        <taxon>Eukaryota</taxon>
        <taxon>Viridiplantae</taxon>
        <taxon>Streptophyta</taxon>
        <taxon>Embryophyta</taxon>
        <taxon>Tracheophyta</taxon>
        <taxon>Spermatophyta</taxon>
        <taxon>Magnoliopsida</taxon>
        <taxon>eudicotyledons</taxon>
        <taxon>Gunneridae</taxon>
        <taxon>Pentapetalae</taxon>
        <taxon>rosids</taxon>
        <taxon>malvids</taxon>
        <taxon>Brassicales</taxon>
        <taxon>Brassicaceae</taxon>
        <taxon>Brassiceae</taxon>
        <taxon>Brassica</taxon>
    </lineage>
</organism>
<dbReference type="OrthoDB" id="2017408at2759"/>
<evidence type="ECO:0000313" key="2">
    <source>
        <dbReference type="EMBL" id="KAG2305474.1"/>
    </source>
</evidence>
<dbReference type="GO" id="GO:0009368">
    <property type="term" value="C:endopeptidase Clp complex"/>
    <property type="evidence" value="ECO:0007669"/>
    <property type="project" value="TreeGrafter"/>
</dbReference>
<dbReference type="GO" id="GO:0004252">
    <property type="term" value="F:serine-type endopeptidase activity"/>
    <property type="evidence" value="ECO:0007669"/>
    <property type="project" value="TreeGrafter"/>
</dbReference>
<dbReference type="GO" id="GO:0051117">
    <property type="term" value="F:ATPase binding"/>
    <property type="evidence" value="ECO:0007669"/>
    <property type="project" value="TreeGrafter"/>
</dbReference>
<gene>
    <name evidence="2" type="ORF">Bca52824_034125</name>
</gene>
<dbReference type="AlphaFoldDB" id="A0A8X7V7P5"/>
<dbReference type="InterPro" id="IPR023562">
    <property type="entry name" value="ClpP/TepA"/>
</dbReference>
<evidence type="ECO:0000256" key="1">
    <source>
        <dbReference type="SAM" id="MobiDB-lite"/>
    </source>
</evidence>
<comment type="caution">
    <text evidence="2">The sequence shown here is derived from an EMBL/GenBank/DDBJ whole genome shotgun (WGS) entry which is preliminary data.</text>
</comment>
<dbReference type="GO" id="GO:0006515">
    <property type="term" value="P:protein quality control for misfolded or incompletely synthesized proteins"/>
    <property type="evidence" value="ECO:0007669"/>
    <property type="project" value="TreeGrafter"/>
</dbReference>
<dbReference type="Proteomes" id="UP000886595">
    <property type="component" value="Unassembled WGS sequence"/>
</dbReference>
<accession>A0A8X7V7P5</accession>
<feature type="compositionally biased region" description="Low complexity" evidence="1">
    <location>
        <begin position="11"/>
        <end position="28"/>
    </location>
</feature>
<proteinExistence type="predicted"/>
<name>A0A8X7V7P5_BRACI</name>
<dbReference type="EMBL" id="JAAMPC010000007">
    <property type="protein sequence ID" value="KAG2305474.1"/>
    <property type="molecule type" value="Genomic_DNA"/>
</dbReference>
<feature type="compositionally biased region" description="Polar residues" evidence="1">
    <location>
        <begin position="1"/>
        <end position="10"/>
    </location>
</feature>
<dbReference type="InterPro" id="IPR029045">
    <property type="entry name" value="ClpP/crotonase-like_dom_sf"/>
</dbReference>
<evidence type="ECO:0000313" key="3">
    <source>
        <dbReference type="Proteomes" id="UP000886595"/>
    </source>
</evidence>
<reference evidence="2 3" key="1">
    <citation type="submission" date="2020-02" db="EMBL/GenBank/DDBJ databases">
        <authorList>
            <person name="Ma Q."/>
            <person name="Huang Y."/>
            <person name="Song X."/>
            <person name="Pei D."/>
        </authorList>
    </citation>
    <scope>NUCLEOTIDE SEQUENCE [LARGE SCALE GENOMIC DNA]</scope>
    <source>
        <strain evidence="2">Sxm20200214</strain>
        <tissue evidence="2">Leaf</tissue>
    </source>
</reference>
<evidence type="ECO:0008006" key="4">
    <source>
        <dbReference type="Google" id="ProtNLM"/>
    </source>
</evidence>
<sequence>MATCLQGSMNSLLPRPSSHPPSLSLNSPGERNSKTMIQQPRVPSSGLMPASDVLIRAKEVITNRDILVELLSRHTGNSVETVANVMRRPYYMDAPKAKEFGVIDRILWRGQEKIIADVVPSEEFDKNAGIRSAERV</sequence>
<protein>
    <recommendedName>
        <fullName evidence="4">ATP-dependent Clp protease proteolytic subunit</fullName>
    </recommendedName>
</protein>
<feature type="region of interest" description="Disordered" evidence="1">
    <location>
        <begin position="1"/>
        <end position="45"/>
    </location>
</feature>
<dbReference type="PANTHER" id="PTHR10381:SF6">
    <property type="entry name" value="ATP-DEPENDENT CLP PROTEASE PROTEOLYTIC SUBUNIT-RELATED PROTEIN 3, CHLOROPLASTIC"/>
    <property type="match status" value="1"/>
</dbReference>
<dbReference type="Gene3D" id="3.90.226.10">
    <property type="entry name" value="2-enoyl-CoA Hydratase, Chain A, domain 1"/>
    <property type="match status" value="1"/>
</dbReference>